<dbReference type="Pfam" id="PF01590">
    <property type="entry name" value="GAF"/>
    <property type="match status" value="1"/>
</dbReference>
<dbReference type="InterPro" id="IPR003018">
    <property type="entry name" value="GAF"/>
</dbReference>
<dbReference type="Gene3D" id="3.30.450.40">
    <property type="match status" value="1"/>
</dbReference>
<dbReference type="Proteomes" id="UP000183983">
    <property type="component" value="Unassembled WGS sequence"/>
</dbReference>
<name>A0A1M7N744_9PSED</name>
<dbReference type="AlphaFoldDB" id="A0A1M7N744"/>
<keyword evidence="2" id="KW-0808">Transferase</keyword>
<dbReference type="SMART" id="SM00387">
    <property type="entry name" value="HATPase_c"/>
    <property type="match status" value="1"/>
</dbReference>
<evidence type="ECO:0000313" key="2">
    <source>
        <dbReference type="EMBL" id="SHM99344.1"/>
    </source>
</evidence>
<evidence type="ECO:0000259" key="1">
    <source>
        <dbReference type="PROSITE" id="PS50109"/>
    </source>
</evidence>
<evidence type="ECO:0000313" key="3">
    <source>
        <dbReference type="Proteomes" id="UP000183983"/>
    </source>
</evidence>
<reference evidence="2 3" key="1">
    <citation type="submission" date="2016-11" db="EMBL/GenBank/DDBJ databases">
        <authorList>
            <person name="Jaros S."/>
            <person name="Januszkiewicz K."/>
            <person name="Wedrychowicz H."/>
        </authorList>
    </citation>
    <scope>NUCLEOTIDE SEQUENCE [LARGE SCALE GENOMIC DNA]</scope>
    <source>
        <strain evidence="2 3">LMG 26898</strain>
    </source>
</reference>
<sequence length="371" mass="40794">MPGQSVVDPADDPERLAALRSYGILDTPREADFDELVELAARLCGAPISVVNLIEDHRQWFKAEVGLGISETPLDVSICRHVLLQPGLTMISDLREDPRMCLNPLVTADAGLRFYAGCLLETSEGHGLGTLCILDHQPRVLTEDQQSALKILARQVMTQLELRRSLVHKNELLFQREMLLKEVNHRTKNHLQLIIGLIQIQIRQMADPQAQAALNDTCRRITSIAAVHEKLYQADQVEAVNAGAYLAEVIAGIQGSASSQTFFQVDMDEVVLSLDKAIPLALVLNELITNALKYAYDEASPGRVSIRLKAVDGQISLIVADQGKGLPQGFDVRKNSSVGMRIIRSLAQQLKGDIAFVDSAPGLECRLLFAH</sequence>
<gene>
    <name evidence="2" type="ORF">SAMN05216593_105245</name>
</gene>
<dbReference type="InterPro" id="IPR036890">
    <property type="entry name" value="HATPase_C_sf"/>
</dbReference>
<dbReference type="SMART" id="SM00065">
    <property type="entry name" value="GAF"/>
    <property type="match status" value="1"/>
</dbReference>
<dbReference type="EMBL" id="FRDA01000005">
    <property type="protein sequence ID" value="SHM99344.1"/>
    <property type="molecule type" value="Genomic_DNA"/>
</dbReference>
<proteinExistence type="predicted"/>
<dbReference type="STRING" id="1190415.SAMN05216593_105245"/>
<dbReference type="InterPro" id="IPR029016">
    <property type="entry name" value="GAF-like_dom_sf"/>
</dbReference>
<dbReference type="RefSeq" id="WP_175561703.1">
    <property type="nucleotide sequence ID" value="NZ_FRDA01000005.1"/>
</dbReference>
<protein>
    <submittedName>
        <fullName evidence="2">Two-component sensor histidine kinase, contains HisKA and HATPase domains</fullName>
    </submittedName>
</protein>
<dbReference type="InterPro" id="IPR003594">
    <property type="entry name" value="HATPase_dom"/>
</dbReference>
<accession>A0A1M7N744</accession>
<dbReference type="PANTHER" id="PTHR43102:SF2">
    <property type="entry name" value="GAF DOMAIN-CONTAINING PROTEIN"/>
    <property type="match status" value="1"/>
</dbReference>
<dbReference type="SUPFAM" id="SSF55781">
    <property type="entry name" value="GAF domain-like"/>
    <property type="match status" value="1"/>
</dbReference>
<dbReference type="InterPro" id="IPR011495">
    <property type="entry name" value="Sig_transdc_His_kin_sub2_dim/P"/>
</dbReference>
<dbReference type="PROSITE" id="PS50109">
    <property type="entry name" value="HIS_KIN"/>
    <property type="match status" value="1"/>
</dbReference>
<dbReference type="Pfam" id="PF02518">
    <property type="entry name" value="HATPase_c"/>
    <property type="match status" value="1"/>
</dbReference>
<dbReference type="SUPFAM" id="SSF55874">
    <property type="entry name" value="ATPase domain of HSP90 chaperone/DNA topoisomerase II/histidine kinase"/>
    <property type="match status" value="1"/>
</dbReference>
<feature type="domain" description="Histidine kinase" evidence="1">
    <location>
        <begin position="182"/>
        <end position="371"/>
    </location>
</feature>
<dbReference type="InterPro" id="IPR005467">
    <property type="entry name" value="His_kinase_dom"/>
</dbReference>
<dbReference type="PANTHER" id="PTHR43102">
    <property type="entry name" value="SLR1143 PROTEIN"/>
    <property type="match status" value="1"/>
</dbReference>
<organism evidence="2 3">
    <name type="scientific">Pseudomonas asturiensis</name>
    <dbReference type="NCBI Taxonomy" id="1190415"/>
    <lineage>
        <taxon>Bacteria</taxon>
        <taxon>Pseudomonadati</taxon>
        <taxon>Pseudomonadota</taxon>
        <taxon>Gammaproteobacteria</taxon>
        <taxon>Pseudomonadales</taxon>
        <taxon>Pseudomonadaceae</taxon>
        <taxon>Pseudomonas</taxon>
    </lineage>
</organism>
<dbReference type="GO" id="GO:0016301">
    <property type="term" value="F:kinase activity"/>
    <property type="evidence" value="ECO:0007669"/>
    <property type="project" value="UniProtKB-KW"/>
</dbReference>
<keyword evidence="2" id="KW-0418">Kinase</keyword>
<dbReference type="Gene3D" id="3.30.565.10">
    <property type="entry name" value="Histidine kinase-like ATPase, C-terminal domain"/>
    <property type="match status" value="1"/>
</dbReference>
<dbReference type="Pfam" id="PF07568">
    <property type="entry name" value="HisKA_2"/>
    <property type="match status" value="1"/>
</dbReference>